<gene>
    <name evidence="2" type="ORF">ECRASSUSDP1_LOCUS26253</name>
</gene>
<dbReference type="Proteomes" id="UP001295684">
    <property type="component" value="Unassembled WGS sequence"/>
</dbReference>
<keyword evidence="1" id="KW-0175">Coiled coil</keyword>
<organism evidence="2 3">
    <name type="scientific">Euplotes crassus</name>
    <dbReference type="NCBI Taxonomy" id="5936"/>
    <lineage>
        <taxon>Eukaryota</taxon>
        <taxon>Sar</taxon>
        <taxon>Alveolata</taxon>
        <taxon>Ciliophora</taxon>
        <taxon>Intramacronucleata</taxon>
        <taxon>Spirotrichea</taxon>
        <taxon>Hypotrichia</taxon>
        <taxon>Euplotida</taxon>
        <taxon>Euplotidae</taxon>
        <taxon>Moneuplotes</taxon>
    </lineage>
</organism>
<dbReference type="EMBL" id="CAMPGE010027058">
    <property type="protein sequence ID" value="CAI2384719.1"/>
    <property type="molecule type" value="Genomic_DNA"/>
</dbReference>
<sequence length="71" mass="8561">MSNLENLYEQSFSFKEELLQLKAQFEEEKEKAEAYNVKVEDLKKTMKQFEKEVKKVNKKVNKELYASTNMY</sequence>
<reference evidence="2" key="1">
    <citation type="submission" date="2023-07" db="EMBL/GenBank/DDBJ databases">
        <authorList>
            <consortium name="AG Swart"/>
            <person name="Singh M."/>
            <person name="Singh A."/>
            <person name="Seah K."/>
            <person name="Emmerich C."/>
        </authorList>
    </citation>
    <scope>NUCLEOTIDE SEQUENCE</scope>
    <source>
        <strain evidence="2">DP1</strain>
    </source>
</reference>
<evidence type="ECO:0000256" key="1">
    <source>
        <dbReference type="SAM" id="Coils"/>
    </source>
</evidence>
<protein>
    <submittedName>
        <fullName evidence="2">Uncharacterized protein</fullName>
    </submittedName>
</protein>
<keyword evidence="3" id="KW-1185">Reference proteome</keyword>
<proteinExistence type="predicted"/>
<comment type="caution">
    <text evidence="2">The sequence shown here is derived from an EMBL/GenBank/DDBJ whole genome shotgun (WGS) entry which is preliminary data.</text>
</comment>
<evidence type="ECO:0000313" key="2">
    <source>
        <dbReference type="EMBL" id="CAI2384719.1"/>
    </source>
</evidence>
<feature type="coiled-coil region" evidence="1">
    <location>
        <begin position="15"/>
        <end position="59"/>
    </location>
</feature>
<accession>A0AAD1Y580</accession>
<evidence type="ECO:0000313" key="3">
    <source>
        <dbReference type="Proteomes" id="UP001295684"/>
    </source>
</evidence>
<name>A0AAD1Y580_EUPCR</name>
<dbReference type="AlphaFoldDB" id="A0AAD1Y580"/>